<comment type="caution">
    <text evidence="1">The sequence shown here is derived from an EMBL/GenBank/DDBJ whole genome shotgun (WGS) entry which is preliminary data.</text>
</comment>
<gene>
    <name evidence="1" type="ORF">LCGC14_0818490</name>
</gene>
<accession>A0A0F9PP57</accession>
<sequence>MGIVDNLKKLYSDPSKDFENYWIEVMCHPIDRKKIINNLIF</sequence>
<proteinExistence type="predicted"/>
<dbReference type="EMBL" id="LAZR01002287">
    <property type="protein sequence ID" value="KKN31969.1"/>
    <property type="molecule type" value="Genomic_DNA"/>
</dbReference>
<organism evidence="1">
    <name type="scientific">marine sediment metagenome</name>
    <dbReference type="NCBI Taxonomy" id="412755"/>
    <lineage>
        <taxon>unclassified sequences</taxon>
        <taxon>metagenomes</taxon>
        <taxon>ecological metagenomes</taxon>
    </lineage>
</organism>
<reference evidence="1" key="1">
    <citation type="journal article" date="2015" name="Nature">
        <title>Complex archaea that bridge the gap between prokaryotes and eukaryotes.</title>
        <authorList>
            <person name="Spang A."/>
            <person name="Saw J.H."/>
            <person name="Jorgensen S.L."/>
            <person name="Zaremba-Niedzwiedzka K."/>
            <person name="Martijn J."/>
            <person name="Lind A.E."/>
            <person name="van Eijk R."/>
            <person name="Schleper C."/>
            <person name="Guy L."/>
            <person name="Ettema T.J."/>
        </authorList>
    </citation>
    <scope>NUCLEOTIDE SEQUENCE</scope>
</reference>
<name>A0A0F9PP57_9ZZZZ</name>
<protein>
    <submittedName>
        <fullName evidence="1">Uncharacterized protein</fullName>
    </submittedName>
</protein>
<dbReference type="AlphaFoldDB" id="A0A0F9PP57"/>
<evidence type="ECO:0000313" key="1">
    <source>
        <dbReference type="EMBL" id="KKN31969.1"/>
    </source>
</evidence>